<dbReference type="EMBL" id="JBHLWN010000098">
    <property type="protein sequence ID" value="MFC0215501.1"/>
    <property type="molecule type" value="Genomic_DNA"/>
</dbReference>
<evidence type="ECO:0000313" key="6">
    <source>
        <dbReference type="Proteomes" id="UP001589776"/>
    </source>
</evidence>
<evidence type="ECO:0000256" key="2">
    <source>
        <dbReference type="ARBA" id="ARBA00022525"/>
    </source>
</evidence>
<dbReference type="RefSeq" id="WP_377472951.1">
    <property type="nucleotide sequence ID" value="NZ_JBHLWN010000098.1"/>
</dbReference>
<proteinExistence type="inferred from homology"/>
<dbReference type="SUPFAM" id="SSF49452">
    <property type="entry name" value="Starch-binding domain-like"/>
    <property type="match status" value="2"/>
</dbReference>
<evidence type="ECO:0000256" key="1">
    <source>
        <dbReference type="ARBA" id="ARBA00007257"/>
    </source>
</evidence>
<feature type="signal peptide" evidence="4">
    <location>
        <begin position="1"/>
        <end position="23"/>
    </location>
</feature>
<name>A0ABV6DS74_9BACL</name>
<evidence type="ECO:0000256" key="3">
    <source>
        <dbReference type="ARBA" id="ARBA00022729"/>
    </source>
</evidence>
<dbReference type="InterPro" id="IPR018247">
    <property type="entry name" value="EF_Hand_1_Ca_BS"/>
</dbReference>
<organism evidence="5 6">
    <name type="scientific">Paenibacillus chartarius</name>
    <dbReference type="NCBI Taxonomy" id="747481"/>
    <lineage>
        <taxon>Bacteria</taxon>
        <taxon>Bacillati</taxon>
        <taxon>Bacillota</taxon>
        <taxon>Bacilli</taxon>
        <taxon>Bacillales</taxon>
        <taxon>Paenibacillaceae</taxon>
        <taxon>Paenibacillus</taxon>
    </lineage>
</organism>
<dbReference type="SUPFAM" id="SSF49464">
    <property type="entry name" value="Carboxypeptidase regulatory domain-like"/>
    <property type="match status" value="4"/>
</dbReference>
<sequence length="1491" mass="157575">MRKLKLLLSACLLTTAIPVSALASVNLDPGHDGVHIDDIVKAIHSGSSDLDLNRDNVIDAADFQMLMTQMQPEQLEQVQQFGTLYGTVVDDNGSPVAGATVALSDRVQTMTDSAGAFTLEDVPVTLNGVLQIGKDGFNSVSSPLFTVFAGQSVRFDTLRIPSFGSVTGTVYTEEMAPVYGAIATIQAGTQTITGMSDAAGRYILTNVPAGEHTISVQSAVYGTGSTSVTVKANAMAAAATVRLIKPASSTATLIGYVNSDVGLPIAEAQVTVTGTTYSAFTDASGFFILEHVPTGAIGLTVQAAGYETRSLTGITLTSSGYNFGTLQLQPIPAATGSLPVHVGDGALHLEGAYVSLMNGDLHFSVITDAAGIARFEGIPPGTYTLRAERSGYAPLVTTVIVVPGVNELVQAPLVKNAGSVTGAVYDPLGAPLAGISVKLYAENGTPFIAITDEAGRYLFSYVPFSAADYTLAVESPLYMTATVGSVRVTSGDPVVIPDQRLAYKTGKISGYATTDLSAALEGATVQLLNENHSVIATTTTDASGYYELTNIPPLATYTVHIGMTGYLPAHPRTVTIQPDAAELIDFTLAQGIAVSTADELLAALADSSVATIFLNNDITLAEPLILQRSVTLSGGFDGTTVLRAPYFDFADSSLELRMEGLQLTAVPGTSEETLRLAMATLASNIELSGIGGINGTLERIQEVSFPYRSYFAATDPSGPATAFVHNQDGLTYALEHEDVSTVYLADDLLMYDSYLSIPDRPIRFTSDTPKLLRVKGYSNRTGLAFDNVTLSDTLGPLLNDVSTGIVLWAEASIQATLDEDAVLYLVPDGTPMDAASILGAQLASTSALAQTALSIATDGLPRGDYVLYAIDSAGNVSPASDVIELRKSAGRALSDLNSELGITGTALSNVSIYDLQSLGITGLDVEEIGLYRYALSKDRVRLLGFGATGELTAAVQELVQTANDAPELHLALLPLSGGQEAAWNGVTAETMNGLGIASVTNEVTLRLAQHLLEAAFKTGGYKLLPLSEIRALTSDLTPFAALSGWNGSPLQLDEGTRRVQLRFAVKNAAGVSLKGLQASDISLQVDGSPLSLADVSFSELTYDDAAQLYSVIFTGEADAVSYVLSELSVNGTAIQTAESPLTVTTPNIAIPITSISLGKFGGGASSYVTLGSYLLGLNIAPYNATNTDLTWTVTPSDNAYIDGGGSNYYLNTRQYGDVTVTATNERFGVTGSAVFHIVDMNAAYARIKQYLSTDGSSPLTLQDIKETTIDWIVDDNFDIYKLVLDEKKAEFLAAESADLMNLMQSIPINYNNSAKLNRALLGDWSSVTATDLMNWGFYYASSSNVAYAKQIIQEQFTTARNGKLFTSSDISALNTSLLAKLPDVTLSGITGKSYNWDLSATVTFKMFNKNNEPIRGLTAPEVSTTILNIPYLLSDSSRFTDFEETSSGYYKFRIPAGVIGSLLNLQNLKLRIGTIDVPAYLTNYEIPGQTS</sequence>
<reference evidence="5 6" key="1">
    <citation type="submission" date="2024-09" db="EMBL/GenBank/DDBJ databases">
        <authorList>
            <person name="Sun Q."/>
            <person name="Mori K."/>
        </authorList>
    </citation>
    <scope>NUCLEOTIDE SEQUENCE [LARGE SCALE GENOMIC DNA]</scope>
    <source>
        <strain evidence="5 6">CCM 7759</strain>
    </source>
</reference>
<comment type="caution">
    <text evidence="5">The sequence shown here is derived from an EMBL/GenBank/DDBJ whole genome shotgun (WGS) entry which is preliminary data.</text>
</comment>
<dbReference type="PANTHER" id="PTHR36108:SF13">
    <property type="entry name" value="COLOSSIN-B-RELATED"/>
    <property type="match status" value="1"/>
</dbReference>
<protein>
    <submittedName>
        <fullName evidence="5">Carboxypeptidase regulatory-like domain-containing protein</fullName>
    </submittedName>
</protein>
<keyword evidence="3 4" id="KW-0732">Signal</keyword>
<feature type="chain" id="PRO_5045612301" evidence="4">
    <location>
        <begin position="24"/>
        <end position="1491"/>
    </location>
</feature>
<dbReference type="InterPro" id="IPR013784">
    <property type="entry name" value="Carb-bd-like_fold"/>
</dbReference>
<dbReference type="InterPro" id="IPR008969">
    <property type="entry name" value="CarboxyPept-like_regulatory"/>
</dbReference>
<dbReference type="Pfam" id="PF13620">
    <property type="entry name" value="CarboxypepD_reg"/>
    <property type="match status" value="5"/>
</dbReference>
<dbReference type="Gene3D" id="2.60.40.1120">
    <property type="entry name" value="Carboxypeptidase-like, regulatory domain"/>
    <property type="match status" value="6"/>
</dbReference>
<keyword evidence="2" id="KW-0964">Secreted</keyword>
<dbReference type="PANTHER" id="PTHR36108">
    <property type="entry name" value="COLOSSIN-B-RELATED"/>
    <property type="match status" value="1"/>
</dbReference>
<gene>
    <name evidence="5" type="ORF">ACFFK0_24205</name>
</gene>
<accession>A0ABV6DS74</accession>
<evidence type="ECO:0000256" key="4">
    <source>
        <dbReference type="SAM" id="SignalP"/>
    </source>
</evidence>
<dbReference type="Proteomes" id="UP001589776">
    <property type="component" value="Unassembled WGS sequence"/>
</dbReference>
<comment type="similarity">
    <text evidence="1">Belongs to the serine-aspartate repeat-containing protein (SDr) family.</text>
</comment>
<evidence type="ECO:0000313" key="5">
    <source>
        <dbReference type="EMBL" id="MFC0215501.1"/>
    </source>
</evidence>
<keyword evidence="6" id="KW-1185">Reference proteome</keyword>
<dbReference type="PROSITE" id="PS00018">
    <property type="entry name" value="EF_HAND_1"/>
    <property type="match status" value="1"/>
</dbReference>